<keyword evidence="4" id="KW-1185">Reference proteome</keyword>
<dbReference type="GO" id="GO:0003824">
    <property type="term" value="F:catalytic activity"/>
    <property type="evidence" value="ECO:0007669"/>
    <property type="project" value="UniProtKB-KW"/>
</dbReference>
<reference evidence="3" key="1">
    <citation type="journal article" date="2011" name="Genome Biol.">
        <title>The draft genome of the carcinogenic human liver fluke Clonorchis sinensis.</title>
        <authorList>
            <person name="Wang X."/>
            <person name="Chen W."/>
            <person name="Huang Y."/>
            <person name="Sun J."/>
            <person name="Men J."/>
            <person name="Liu H."/>
            <person name="Luo F."/>
            <person name="Guo L."/>
            <person name="Lv X."/>
            <person name="Deng C."/>
            <person name="Zhou C."/>
            <person name="Fan Y."/>
            <person name="Li X."/>
            <person name="Huang L."/>
            <person name="Hu Y."/>
            <person name="Liang C."/>
            <person name="Hu X."/>
            <person name="Xu J."/>
            <person name="Yu X."/>
        </authorList>
    </citation>
    <scope>NUCLEOTIDE SEQUENCE [LARGE SCALE GENOMIC DNA]</scope>
    <source>
        <strain evidence="3">Henan</strain>
    </source>
</reference>
<proteinExistence type="predicted"/>
<accession>G7Y2V3</accession>
<name>G7Y2V3_CLOSI</name>
<reference key="2">
    <citation type="submission" date="2011-10" db="EMBL/GenBank/DDBJ databases">
        <title>The genome and transcriptome sequence of Clonorchis sinensis provide insights into the carcinogenic liver fluke.</title>
        <authorList>
            <person name="Wang X."/>
            <person name="Huang Y."/>
            <person name="Chen W."/>
            <person name="Liu H."/>
            <person name="Guo L."/>
            <person name="Chen Y."/>
            <person name="Luo F."/>
            <person name="Zhou W."/>
            <person name="Sun J."/>
            <person name="Mao Q."/>
            <person name="Liang P."/>
            <person name="Zhou C."/>
            <person name="Tian Y."/>
            <person name="Men J."/>
            <person name="Lv X."/>
            <person name="Huang L."/>
            <person name="Zhou J."/>
            <person name="Hu Y."/>
            <person name="Li R."/>
            <person name="Zhang F."/>
            <person name="Lei H."/>
            <person name="Li X."/>
            <person name="Hu X."/>
            <person name="Liang C."/>
            <person name="Xu J."/>
            <person name="Wu Z."/>
            <person name="Yu X."/>
        </authorList>
    </citation>
    <scope>NUCLEOTIDE SEQUENCE</scope>
    <source>
        <strain>Henan</strain>
    </source>
</reference>
<feature type="domain" description="Reverse transcriptase/retrotransposon-derived protein RNase H-like" evidence="2">
    <location>
        <begin position="169"/>
        <end position="240"/>
    </location>
</feature>
<dbReference type="InterPro" id="IPR043502">
    <property type="entry name" value="DNA/RNA_pol_sf"/>
</dbReference>
<keyword evidence="1" id="KW-0511">Multifunctional enzyme</keyword>
<gene>
    <name evidence="3" type="ORF">CLF_100180</name>
</gene>
<protein>
    <submittedName>
        <fullName evidence="3">Transposon Ty3-I gap-Pol polyprotein</fullName>
    </submittedName>
</protein>
<evidence type="ECO:0000313" key="3">
    <source>
        <dbReference type="EMBL" id="GAA47290.1"/>
    </source>
</evidence>
<dbReference type="InterPro" id="IPR043128">
    <property type="entry name" value="Rev_trsase/Diguanyl_cyclase"/>
</dbReference>
<evidence type="ECO:0000313" key="4">
    <source>
        <dbReference type="Proteomes" id="UP000008909"/>
    </source>
</evidence>
<sequence length="240" mass="26791">MWTDNNFKPRTNFRALNPSISRFTDRNSNSAVQKFGNCESCGRSHSRYSYTYKQAKCFICFVFSTSGSSIIGLKVLDSLRTNIVLLTSVNDNELKQLILGCSKAIGGTQIPEVKLKATGATLANAPSPTNLQELRSVLEELLRYSHFIPNFAKHASCLFDVIPANQFSWSSNCEKTLRALLGHLQISAVLKPFSIKHHSTIITDASHTGIRAILEQYVSLVICISRRLSKAERGYSQTRR</sequence>
<dbReference type="PANTHER" id="PTHR37984:SF5">
    <property type="entry name" value="PROTEIN NYNRIN-LIKE"/>
    <property type="match status" value="1"/>
</dbReference>
<dbReference type="InterPro" id="IPR041577">
    <property type="entry name" value="RT_RNaseH_2"/>
</dbReference>
<dbReference type="InterPro" id="IPR050951">
    <property type="entry name" value="Retrovirus_Pol_polyprotein"/>
</dbReference>
<dbReference type="Pfam" id="PF17919">
    <property type="entry name" value="RT_RNaseH_2"/>
    <property type="match status" value="1"/>
</dbReference>
<dbReference type="Gene3D" id="3.30.70.270">
    <property type="match status" value="1"/>
</dbReference>
<evidence type="ECO:0000259" key="2">
    <source>
        <dbReference type="Pfam" id="PF17919"/>
    </source>
</evidence>
<dbReference type="Proteomes" id="UP000008909">
    <property type="component" value="Unassembled WGS sequence"/>
</dbReference>
<dbReference type="PANTHER" id="PTHR37984">
    <property type="entry name" value="PROTEIN CBG26694"/>
    <property type="match status" value="1"/>
</dbReference>
<dbReference type="EMBL" id="DF142832">
    <property type="protein sequence ID" value="GAA47290.1"/>
    <property type="molecule type" value="Genomic_DNA"/>
</dbReference>
<evidence type="ECO:0000256" key="1">
    <source>
        <dbReference type="ARBA" id="ARBA00023268"/>
    </source>
</evidence>
<dbReference type="SUPFAM" id="SSF56672">
    <property type="entry name" value="DNA/RNA polymerases"/>
    <property type="match status" value="1"/>
</dbReference>
<dbReference type="AlphaFoldDB" id="G7Y2V3"/>
<organism evidence="3 4">
    <name type="scientific">Clonorchis sinensis</name>
    <name type="common">Chinese liver fluke</name>
    <dbReference type="NCBI Taxonomy" id="79923"/>
    <lineage>
        <taxon>Eukaryota</taxon>
        <taxon>Metazoa</taxon>
        <taxon>Spiralia</taxon>
        <taxon>Lophotrochozoa</taxon>
        <taxon>Platyhelminthes</taxon>
        <taxon>Trematoda</taxon>
        <taxon>Digenea</taxon>
        <taxon>Opisthorchiida</taxon>
        <taxon>Opisthorchiata</taxon>
        <taxon>Opisthorchiidae</taxon>
        <taxon>Clonorchis</taxon>
    </lineage>
</organism>